<keyword evidence="3" id="KW-1185">Reference proteome</keyword>
<feature type="compositionally biased region" description="Basic residues" evidence="1">
    <location>
        <begin position="63"/>
        <end position="73"/>
    </location>
</feature>
<evidence type="ECO:0000256" key="1">
    <source>
        <dbReference type="SAM" id="MobiDB-lite"/>
    </source>
</evidence>
<feature type="compositionally biased region" description="Low complexity" evidence="1">
    <location>
        <begin position="265"/>
        <end position="281"/>
    </location>
</feature>
<comment type="caution">
    <text evidence="2">The sequence shown here is derived from an EMBL/GenBank/DDBJ whole genome shotgun (WGS) entry which is preliminary data.</text>
</comment>
<evidence type="ECO:0000313" key="2">
    <source>
        <dbReference type="EMBL" id="GMF33083.1"/>
    </source>
</evidence>
<evidence type="ECO:0000313" key="3">
    <source>
        <dbReference type="Proteomes" id="UP001165121"/>
    </source>
</evidence>
<gene>
    <name evidence="2" type="ORF">Pfra01_000807400</name>
</gene>
<feature type="region of interest" description="Disordered" evidence="1">
    <location>
        <begin position="262"/>
        <end position="301"/>
    </location>
</feature>
<dbReference type="Proteomes" id="UP001165121">
    <property type="component" value="Unassembled WGS sequence"/>
</dbReference>
<dbReference type="OrthoDB" id="129630at2759"/>
<name>A0A9W7CHB5_9STRA</name>
<reference evidence="2" key="1">
    <citation type="submission" date="2023-04" db="EMBL/GenBank/DDBJ databases">
        <title>Phytophthora fragariaefolia NBRC 109709.</title>
        <authorList>
            <person name="Ichikawa N."/>
            <person name="Sato H."/>
            <person name="Tonouchi N."/>
        </authorList>
    </citation>
    <scope>NUCLEOTIDE SEQUENCE</scope>
    <source>
        <strain evidence="2">NBRC 109709</strain>
    </source>
</reference>
<feature type="region of interest" description="Disordered" evidence="1">
    <location>
        <begin position="1"/>
        <end position="95"/>
    </location>
</feature>
<organism evidence="2 3">
    <name type="scientific">Phytophthora fragariaefolia</name>
    <dbReference type="NCBI Taxonomy" id="1490495"/>
    <lineage>
        <taxon>Eukaryota</taxon>
        <taxon>Sar</taxon>
        <taxon>Stramenopiles</taxon>
        <taxon>Oomycota</taxon>
        <taxon>Peronosporomycetes</taxon>
        <taxon>Peronosporales</taxon>
        <taxon>Peronosporaceae</taxon>
        <taxon>Phytophthora</taxon>
    </lineage>
</organism>
<feature type="compositionally biased region" description="Low complexity" evidence="1">
    <location>
        <begin position="1"/>
        <end position="24"/>
    </location>
</feature>
<accession>A0A9W7CHB5</accession>
<protein>
    <submittedName>
        <fullName evidence="2">Unnamed protein product</fullName>
    </submittedName>
</protein>
<proteinExistence type="predicted"/>
<sequence>MVAVSSANAASGAPSGGSSAASSVRLAPPARNDGRSSSDESEEEEVEWQLPGSKEVSPNPRPRIMRPRLRPSRRGPSDNPPPDTEVGKTTGPQAISVDRTNALQTLGVLPFRQGSSSGMPVVVEIPPGEPSDLTVPVVGVPMTESHSDGRTFLQDGFGGLEALVQMESLGATEFAVLNDFFDDNDIIGDFILTPRETPLTATELSSQLKNFAVKRKLASILPVRLQATGPPDVWDGVASPEGGCQVRSDQAQAGGSRWRRVSDLASRQSPAAQARPAVPVQLLDREGGGSPEGEKRCRGADAFGLCPAHGGA</sequence>
<feature type="compositionally biased region" description="Basic and acidic residues" evidence="1">
    <location>
        <begin position="283"/>
        <end position="299"/>
    </location>
</feature>
<dbReference type="AlphaFoldDB" id="A0A9W7CHB5"/>
<dbReference type="EMBL" id="BSXT01000725">
    <property type="protein sequence ID" value="GMF33083.1"/>
    <property type="molecule type" value="Genomic_DNA"/>
</dbReference>